<name>A0A8D9HVC0_BRACM</name>
<accession>A0A8D9HVC0</accession>
<protein>
    <submittedName>
        <fullName evidence="1">Uncharacterized protein</fullName>
    </submittedName>
</protein>
<proteinExistence type="predicted"/>
<dbReference type="AlphaFoldDB" id="A0A8D9HVC0"/>
<reference evidence="1 2" key="1">
    <citation type="submission" date="2021-07" db="EMBL/GenBank/DDBJ databases">
        <authorList>
            <consortium name="Genoscope - CEA"/>
            <person name="William W."/>
        </authorList>
    </citation>
    <scope>NUCLEOTIDE SEQUENCE [LARGE SCALE GENOMIC DNA]</scope>
</reference>
<gene>
    <name evidence="1" type="ORF">BRAPAZ1V2_A04P14710.2</name>
</gene>
<evidence type="ECO:0000313" key="2">
    <source>
        <dbReference type="Proteomes" id="UP000694005"/>
    </source>
</evidence>
<evidence type="ECO:0000313" key="1">
    <source>
        <dbReference type="EMBL" id="CAG7906570.1"/>
    </source>
</evidence>
<dbReference type="EMBL" id="LS974620">
    <property type="protein sequence ID" value="CAG7906570.1"/>
    <property type="molecule type" value="Genomic_DNA"/>
</dbReference>
<dbReference type="Gramene" id="A04p14710.2_BraZ1">
    <property type="protein sequence ID" value="A04p14710.2_BraZ1.CDS.1"/>
    <property type="gene ID" value="A04g14710.2_BraZ1"/>
</dbReference>
<organism evidence="1 2">
    <name type="scientific">Brassica campestris</name>
    <name type="common">Field mustard</name>
    <dbReference type="NCBI Taxonomy" id="3711"/>
    <lineage>
        <taxon>Eukaryota</taxon>
        <taxon>Viridiplantae</taxon>
        <taxon>Streptophyta</taxon>
        <taxon>Embryophyta</taxon>
        <taxon>Tracheophyta</taxon>
        <taxon>Spermatophyta</taxon>
        <taxon>Magnoliopsida</taxon>
        <taxon>eudicotyledons</taxon>
        <taxon>Gunneridae</taxon>
        <taxon>Pentapetalae</taxon>
        <taxon>rosids</taxon>
        <taxon>malvids</taxon>
        <taxon>Brassicales</taxon>
        <taxon>Brassicaceae</taxon>
        <taxon>Brassiceae</taxon>
        <taxon>Brassica</taxon>
    </lineage>
</organism>
<feature type="non-terminal residue" evidence="1">
    <location>
        <position position="70"/>
    </location>
</feature>
<dbReference type="Proteomes" id="UP000694005">
    <property type="component" value="Chromosome A04"/>
</dbReference>
<sequence length="70" mass="7960">MDSQSVRVLAELEDQLDMDREENEAELQGAHSETQVTQPTKTVFQSNKRLKADVWKEYIPVGVGIDGKNR</sequence>